<evidence type="ECO:0000259" key="4">
    <source>
        <dbReference type="PROSITE" id="PS50887"/>
    </source>
</evidence>
<dbReference type="CDD" id="cd01949">
    <property type="entry name" value="GGDEF"/>
    <property type="match status" value="1"/>
</dbReference>
<feature type="transmembrane region" description="Helical" evidence="3">
    <location>
        <begin position="125"/>
        <end position="142"/>
    </location>
</feature>
<dbReference type="PANTHER" id="PTHR45138:SF9">
    <property type="entry name" value="DIGUANYLATE CYCLASE DGCM-RELATED"/>
    <property type="match status" value="1"/>
</dbReference>
<feature type="transmembrane region" description="Helical" evidence="3">
    <location>
        <begin position="154"/>
        <end position="176"/>
    </location>
</feature>
<feature type="domain" description="GGDEF" evidence="4">
    <location>
        <begin position="217"/>
        <end position="345"/>
    </location>
</feature>
<feature type="transmembrane region" description="Helical" evidence="3">
    <location>
        <begin position="79"/>
        <end position="96"/>
    </location>
</feature>
<dbReference type="EMBL" id="CP046072">
    <property type="protein sequence ID" value="QSZ42132.1"/>
    <property type="molecule type" value="Genomic_DNA"/>
</dbReference>
<organism evidence="5 6">
    <name type="scientific">Sulfurimonas aquatica</name>
    <dbReference type="NCBI Taxonomy" id="2672570"/>
    <lineage>
        <taxon>Bacteria</taxon>
        <taxon>Pseudomonadati</taxon>
        <taxon>Campylobacterota</taxon>
        <taxon>Epsilonproteobacteria</taxon>
        <taxon>Campylobacterales</taxon>
        <taxon>Sulfurimonadaceae</taxon>
        <taxon>Sulfurimonas</taxon>
    </lineage>
</organism>
<dbReference type="RefSeq" id="WP_207560947.1">
    <property type="nucleotide sequence ID" value="NZ_CP046072.1"/>
</dbReference>
<evidence type="ECO:0000256" key="2">
    <source>
        <dbReference type="ARBA" id="ARBA00034247"/>
    </source>
</evidence>
<keyword evidence="3" id="KW-0812">Transmembrane</keyword>
<dbReference type="PROSITE" id="PS50887">
    <property type="entry name" value="GGDEF"/>
    <property type="match status" value="1"/>
</dbReference>
<dbReference type="FunFam" id="3.30.70.270:FF:000001">
    <property type="entry name" value="Diguanylate cyclase domain protein"/>
    <property type="match status" value="1"/>
</dbReference>
<keyword evidence="6" id="KW-1185">Reference proteome</keyword>
<evidence type="ECO:0000313" key="6">
    <source>
        <dbReference type="Proteomes" id="UP000671852"/>
    </source>
</evidence>
<reference evidence="5" key="2">
    <citation type="submission" date="2021-04" db="EMBL/GenBank/DDBJ databases">
        <title>Isolation and characterization of a novel species of the genus Sulfurimonas.</title>
        <authorList>
            <person name="Fukui M."/>
        </authorList>
    </citation>
    <scope>NUCLEOTIDE SEQUENCE</scope>
    <source>
        <strain evidence="5">H1576</strain>
    </source>
</reference>
<dbReference type="KEGG" id="saqt:GJV85_08410"/>
<sequence>MINNLFMPDFKSDDNRLNRIYIIVNVFLIFGSVIFAFFSSFNYFILEKFNVSLLNIITAVLMFFLLLDLRLNRAIHRSVNILVLILFIFFLSFIYLNKNEQFGLVWAHFFPVVSIILLGVKRGAIVSTLYFVLMFTLAYKGIGIWEHGEWSSVSFWRLAISSIVLFIMIATLEIALENSNKKLEVLSNIDPLTKLYNRRKINEILDKEIYKAKRYKTKLSLILFDIDDFKKINDWLGHESGDNVLKKLSQTVKDQLRDTDSIARWGGEEFLIVTPMTDIKECALTAEKLRATVESINCKHGIKLSCSFGVSEFDSINDSVESLIKRADLAMYDAKSKGKNCVSFK</sequence>
<comment type="catalytic activity">
    <reaction evidence="2">
        <text>2 GTP = 3',3'-c-di-GMP + 2 diphosphate</text>
        <dbReference type="Rhea" id="RHEA:24898"/>
        <dbReference type="ChEBI" id="CHEBI:33019"/>
        <dbReference type="ChEBI" id="CHEBI:37565"/>
        <dbReference type="ChEBI" id="CHEBI:58805"/>
        <dbReference type="EC" id="2.7.7.65"/>
    </reaction>
</comment>
<dbReference type="InterPro" id="IPR000160">
    <property type="entry name" value="GGDEF_dom"/>
</dbReference>
<dbReference type="AlphaFoldDB" id="A0A975B0U6"/>
<dbReference type="NCBIfam" id="TIGR00254">
    <property type="entry name" value="GGDEF"/>
    <property type="match status" value="1"/>
</dbReference>
<evidence type="ECO:0000256" key="3">
    <source>
        <dbReference type="SAM" id="Phobius"/>
    </source>
</evidence>
<keyword evidence="3" id="KW-0472">Membrane</keyword>
<proteinExistence type="predicted"/>
<feature type="transmembrane region" description="Helical" evidence="3">
    <location>
        <begin position="49"/>
        <end position="67"/>
    </location>
</feature>
<dbReference type="InterPro" id="IPR048435">
    <property type="entry name" value="MASE6"/>
</dbReference>
<feature type="transmembrane region" description="Helical" evidence="3">
    <location>
        <begin position="20"/>
        <end position="43"/>
    </location>
</feature>
<protein>
    <recommendedName>
        <fullName evidence="1">diguanylate cyclase</fullName>
        <ecNumber evidence="1">2.7.7.65</ecNumber>
    </recommendedName>
</protein>
<name>A0A975B0U6_9BACT</name>
<dbReference type="InterPro" id="IPR029787">
    <property type="entry name" value="Nucleotide_cyclase"/>
</dbReference>
<dbReference type="SMART" id="SM00267">
    <property type="entry name" value="GGDEF"/>
    <property type="match status" value="1"/>
</dbReference>
<dbReference type="EC" id="2.7.7.65" evidence="1"/>
<dbReference type="Gene3D" id="3.30.70.270">
    <property type="match status" value="1"/>
</dbReference>
<feature type="transmembrane region" description="Helical" evidence="3">
    <location>
        <begin position="102"/>
        <end position="120"/>
    </location>
</feature>
<evidence type="ECO:0000313" key="5">
    <source>
        <dbReference type="EMBL" id="QSZ42132.1"/>
    </source>
</evidence>
<accession>A0A975B0U6</accession>
<dbReference type="SUPFAM" id="SSF55073">
    <property type="entry name" value="Nucleotide cyclase"/>
    <property type="match status" value="1"/>
</dbReference>
<dbReference type="Proteomes" id="UP000671852">
    <property type="component" value="Chromosome"/>
</dbReference>
<dbReference type="InterPro" id="IPR043128">
    <property type="entry name" value="Rev_trsase/Diguanyl_cyclase"/>
</dbReference>
<evidence type="ECO:0000256" key="1">
    <source>
        <dbReference type="ARBA" id="ARBA00012528"/>
    </source>
</evidence>
<dbReference type="Pfam" id="PF00990">
    <property type="entry name" value="GGDEF"/>
    <property type="match status" value="1"/>
</dbReference>
<dbReference type="PANTHER" id="PTHR45138">
    <property type="entry name" value="REGULATORY COMPONENTS OF SENSORY TRANSDUCTION SYSTEM"/>
    <property type="match status" value="1"/>
</dbReference>
<dbReference type="GO" id="GO:0052621">
    <property type="term" value="F:diguanylate cyclase activity"/>
    <property type="evidence" value="ECO:0007669"/>
    <property type="project" value="UniProtKB-EC"/>
</dbReference>
<dbReference type="InterPro" id="IPR050469">
    <property type="entry name" value="Diguanylate_Cyclase"/>
</dbReference>
<gene>
    <name evidence="5" type="ORF">GJV85_08410</name>
</gene>
<keyword evidence="3" id="KW-1133">Transmembrane helix</keyword>
<dbReference type="Pfam" id="PF20966">
    <property type="entry name" value="MASE6"/>
    <property type="match status" value="1"/>
</dbReference>
<reference evidence="5" key="1">
    <citation type="submission" date="2019-11" db="EMBL/GenBank/DDBJ databases">
        <authorList>
            <person name="Kojima H."/>
        </authorList>
    </citation>
    <scope>NUCLEOTIDE SEQUENCE</scope>
    <source>
        <strain evidence="5">H1576</strain>
    </source>
</reference>